<proteinExistence type="predicted"/>
<evidence type="ECO:0000313" key="5">
    <source>
        <dbReference type="EMBL" id="TRB74875.1"/>
    </source>
</evidence>
<dbReference type="Gene3D" id="1.20.120.1220">
    <property type="match status" value="1"/>
</dbReference>
<keyword evidence="1" id="KW-0812">Transmembrane</keyword>
<dbReference type="GO" id="GO:0016020">
    <property type="term" value="C:membrane"/>
    <property type="evidence" value="ECO:0007669"/>
    <property type="project" value="InterPro"/>
</dbReference>
<dbReference type="KEGG" id="mhay:VK67_08815"/>
<gene>
    <name evidence="5" type="ORF">FEA53_06195</name>
    <name evidence="4" type="ORF">FEB89_06260</name>
    <name evidence="3" type="ORF">NCTC9380_00743</name>
</gene>
<feature type="transmembrane region" description="Helical" evidence="1">
    <location>
        <begin position="192"/>
        <end position="211"/>
    </location>
</feature>
<dbReference type="GeneID" id="67369470"/>
<dbReference type="OrthoDB" id="5677554at2"/>
<keyword evidence="1" id="KW-1133">Transmembrane helix</keyword>
<evidence type="ECO:0000259" key="2">
    <source>
        <dbReference type="Pfam" id="PF01478"/>
    </source>
</evidence>
<reference evidence="7 8" key="2">
    <citation type="journal article" date="2019" name="Vet. Microbiol.">
        <title>Genetic characterization of susceptible and multi-drug resistant Mannheimia haemolytica isolated from high-risk stocker calves prior to and after antimicrobial metaphylaxis.</title>
        <authorList>
            <person name="Snyder E.R."/>
            <person name="Alvarez-Narvaez S."/>
            <person name="Credille B.C."/>
        </authorList>
    </citation>
    <scope>NUCLEOTIDE SEQUENCE [LARGE SCALE GENOMIC DNA]</scope>
    <source>
        <strain evidence="5 7">UGA-R5-128-1</strain>
        <strain evidence="4 8">UGA-R7-163-1</strain>
    </source>
</reference>
<evidence type="ECO:0000313" key="6">
    <source>
        <dbReference type="Proteomes" id="UP000254031"/>
    </source>
</evidence>
<name>A0A249A155_MANHA</name>
<protein>
    <submittedName>
        <fullName evidence="5">Peptidase A24</fullName>
    </submittedName>
</protein>
<organism evidence="5 7">
    <name type="scientific">Mannheimia haemolytica</name>
    <name type="common">Pasteurella haemolytica</name>
    <dbReference type="NCBI Taxonomy" id="75985"/>
    <lineage>
        <taxon>Bacteria</taxon>
        <taxon>Pseudomonadati</taxon>
        <taxon>Pseudomonadota</taxon>
        <taxon>Gammaproteobacteria</taxon>
        <taxon>Pasteurellales</taxon>
        <taxon>Pasteurellaceae</taxon>
        <taxon>Mannheimia</taxon>
    </lineage>
</organism>
<evidence type="ECO:0000256" key="1">
    <source>
        <dbReference type="SAM" id="Phobius"/>
    </source>
</evidence>
<dbReference type="Proteomes" id="UP000315164">
    <property type="component" value="Unassembled WGS sequence"/>
</dbReference>
<dbReference type="EMBL" id="UGPL01000006">
    <property type="protein sequence ID" value="STY65476.1"/>
    <property type="molecule type" value="Genomic_DNA"/>
</dbReference>
<sequence>MLILFSLFIAVWLKAEIPRFAIRVNRQIYQETTSLVNIGLTEQQFLAQSVLQPKQPRSANLFFLLFPLIMLCSESPIIGTIFILLCFLSLLDMCYYLTDIRYLVLIFLLVLWESLADFQHQTFTFTLAFCLLIGLVSQLMFKKEAFGSGDMLLLVALSPLFRLEKMLLLILTASLLGIGYYLAYWLMKKQKLAKLAFIPFISTAMLLVLMLESRGINY</sequence>
<dbReference type="EMBL" id="VAJI01000009">
    <property type="protein sequence ID" value="TRB38054.1"/>
    <property type="molecule type" value="Genomic_DNA"/>
</dbReference>
<evidence type="ECO:0000313" key="7">
    <source>
        <dbReference type="Proteomes" id="UP000315164"/>
    </source>
</evidence>
<dbReference type="Proteomes" id="UP000318394">
    <property type="component" value="Unassembled WGS sequence"/>
</dbReference>
<feature type="transmembrane region" description="Helical" evidence="1">
    <location>
        <begin position="100"/>
        <end position="116"/>
    </location>
</feature>
<keyword evidence="1" id="KW-0472">Membrane</keyword>
<dbReference type="RefSeq" id="WP_006248404.1">
    <property type="nucleotide sequence ID" value="NZ_CP011098.1"/>
</dbReference>
<dbReference type="KEGG" id="mhaq:WC39_08815"/>
<dbReference type="GO" id="GO:0004190">
    <property type="term" value="F:aspartic-type endopeptidase activity"/>
    <property type="evidence" value="ECO:0007669"/>
    <property type="project" value="InterPro"/>
</dbReference>
<evidence type="ECO:0000313" key="8">
    <source>
        <dbReference type="Proteomes" id="UP000318394"/>
    </source>
</evidence>
<evidence type="ECO:0000313" key="4">
    <source>
        <dbReference type="EMBL" id="TRB38054.1"/>
    </source>
</evidence>
<keyword evidence="8" id="KW-1185">Reference proteome</keyword>
<feature type="domain" description="Prepilin type IV endopeptidase peptidase" evidence="2">
    <location>
        <begin position="81"/>
        <end position="181"/>
    </location>
</feature>
<reference evidence="3 6" key="1">
    <citation type="submission" date="2018-06" db="EMBL/GenBank/DDBJ databases">
        <authorList>
            <consortium name="Pathogen Informatics"/>
            <person name="Doyle S."/>
        </authorList>
    </citation>
    <scope>NUCLEOTIDE SEQUENCE [LARGE SCALE GENOMIC DNA]</scope>
    <source>
        <strain evidence="3 6">NCTC9380</strain>
    </source>
</reference>
<dbReference type="Proteomes" id="UP000254031">
    <property type="component" value="Unassembled WGS sequence"/>
</dbReference>
<feature type="transmembrane region" description="Helical" evidence="1">
    <location>
        <begin position="61"/>
        <end position="88"/>
    </location>
</feature>
<dbReference type="EMBL" id="VAJB01000009">
    <property type="protein sequence ID" value="TRB74875.1"/>
    <property type="molecule type" value="Genomic_DNA"/>
</dbReference>
<dbReference type="Pfam" id="PF01478">
    <property type="entry name" value="Peptidase_A24"/>
    <property type="match status" value="1"/>
</dbReference>
<accession>A0A249A155</accession>
<dbReference type="AlphaFoldDB" id="A0A249A155"/>
<evidence type="ECO:0000313" key="3">
    <source>
        <dbReference type="EMBL" id="STY65476.1"/>
    </source>
</evidence>
<dbReference type="InterPro" id="IPR000045">
    <property type="entry name" value="Prepilin_IV_endopep_pep"/>
</dbReference>
<feature type="transmembrane region" description="Helical" evidence="1">
    <location>
        <begin position="122"/>
        <end position="141"/>
    </location>
</feature>
<feature type="transmembrane region" description="Helical" evidence="1">
    <location>
        <begin position="166"/>
        <end position="186"/>
    </location>
</feature>